<gene>
    <name evidence="1" type="ORF">D5086_0000077720</name>
</gene>
<dbReference type="EMBL" id="RCHU01000217">
    <property type="protein sequence ID" value="TKS11170.1"/>
    <property type="molecule type" value="Genomic_DNA"/>
</dbReference>
<accession>A0A4U5QKB8</accession>
<dbReference type="PANTHER" id="PTHR32278">
    <property type="entry name" value="F-BOX DOMAIN-CONTAINING PROTEIN"/>
    <property type="match status" value="1"/>
</dbReference>
<sequence>MFCFIKVISYIRNVASLLELLVVYRFAEVAELIRVCRLEIIAKINTCLLSPATLYTVYLVFKFASTIYGLENQPVDVYGLDNQPVDATMKLDGGEYGARTVSWNAQGMHRCNSSVTVRGRVHYPEERGDGWLEMELGDFFSTEKEDGELEIRFFLTTLIIGNAG</sequence>
<organism evidence="1">
    <name type="scientific">Populus alba</name>
    <name type="common">White poplar</name>
    <dbReference type="NCBI Taxonomy" id="43335"/>
    <lineage>
        <taxon>Eukaryota</taxon>
        <taxon>Viridiplantae</taxon>
        <taxon>Streptophyta</taxon>
        <taxon>Embryophyta</taxon>
        <taxon>Tracheophyta</taxon>
        <taxon>Spermatophyta</taxon>
        <taxon>Magnoliopsida</taxon>
        <taxon>eudicotyledons</taxon>
        <taxon>Gunneridae</taxon>
        <taxon>Pentapetalae</taxon>
        <taxon>rosids</taxon>
        <taxon>fabids</taxon>
        <taxon>Malpighiales</taxon>
        <taxon>Salicaceae</taxon>
        <taxon>Saliceae</taxon>
        <taxon>Populus</taxon>
    </lineage>
</organism>
<dbReference type="Pfam" id="PF14299">
    <property type="entry name" value="PP2"/>
    <property type="match status" value="1"/>
</dbReference>
<name>A0A4U5QKB8_POPAL</name>
<reference evidence="1" key="1">
    <citation type="submission" date="2018-10" db="EMBL/GenBank/DDBJ databases">
        <title>Population genomic analysis revealed the cold adaptation of white poplar.</title>
        <authorList>
            <person name="Liu Y.-J."/>
        </authorList>
    </citation>
    <scope>NUCLEOTIDE SEQUENCE [LARGE SCALE GENOMIC DNA]</scope>
    <source>
        <strain evidence="1">PAL-ZL1</strain>
    </source>
</reference>
<proteinExistence type="predicted"/>
<evidence type="ECO:0000313" key="1">
    <source>
        <dbReference type="EMBL" id="TKS11170.1"/>
    </source>
</evidence>
<comment type="caution">
    <text evidence="1">The sequence shown here is derived from an EMBL/GenBank/DDBJ whole genome shotgun (WGS) entry which is preliminary data.</text>
</comment>
<protein>
    <submittedName>
        <fullName evidence="1">F-box protein PP2-B13-like</fullName>
    </submittedName>
</protein>
<dbReference type="PANTHER" id="PTHR32278:SF143">
    <property type="entry name" value="F-BOX PROTEIN PP2-B1"/>
    <property type="match status" value="1"/>
</dbReference>
<dbReference type="STRING" id="43335.A0A4U5QKB8"/>
<dbReference type="AlphaFoldDB" id="A0A4U5QKB8"/>
<dbReference type="InterPro" id="IPR025886">
    <property type="entry name" value="PP2-like"/>
</dbReference>